<organism evidence="6 7">
    <name type="scientific">Arachidicoccus soli</name>
    <dbReference type="NCBI Taxonomy" id="2341117"/>
    <lineage>
        <taxon>Bacteria</taxon>
        <taxon>Pseudomonadati</taxon>
        <taxon>Bacteroidota</taxon>
        <taxon>Chitinophagia</taxon>
        <taxon>Chitinophagales</taxon>
        <taxon>Chitinophagaceae</taxon>
        <taxon>Arachidicoccus</taxon>
    </lineage>
</organism>
<dbReference type="InterPro" id="IPR050090">
    <property type="entry name" value="Tyrosine_recombinase_XerCD"/>
</dbReference>
<evidence type="ECO:0000313" key="6">
    <source>
        <dbReference type="EMBL" id="AYD47793.1"/>
    </source>
</evidence>
<feature type="coiled-coil region" evidence="4">
    <location>
        <begin position="5"/>
        <end position="36"/>
    </location>
</feature>
<dbReference type="GO" id="GO:0006310">
    <property type="term" value="P:DNA recombination"/>
    <property type="evidence" value="ECO:0007669"/>
    <property type="project" value="UniProtKB-KW"/>
</dbReference>
<evidence type="ECO:0000259" key="5">
    <source>
        <dbReference type="PROSITE" id="PS51898"/>
    </source>
</evidence>
<dbReference type="PROSITE" id="PS51898">
    <property type="entry name" value="TYR_RECOMBINASE"/>
    <property type="match status" value="1"/>
</dbReference>
<proteinExistence type="inferred from homology"/>
<dbReference type="Gene3D" id="1.10.443.10">
    <property type="entry name" value="Intergrase catalytic core"/>
    <property type="match status" value="1"/>
</dbReference>
<dbReference type="InterPro" id="IPR010998">
    <property type="entry name" value="Integrase_recombinase_N"/>
</dbReference>
<dbReference type="Gene3D" id="1.10.150.130">
    <property type="match status" value="1"/>
</dbReference>
<dbReference type="GO" id="GO:0003677">
    <property type="term" value="F:DNA binding"/>
    <property type="evidence" value="ECO:0007669"/>
    <property type="project" value="UniProtKB-KW"/>
</dbReference>
<evidence type="ECO:0000256" key="1">
    <source>
        <dbReference type="ARBA" id="ARBA00008857"/>
    </source>
</evidence>
<evidence type="ECO:0000313" key="7">
    <source>
        <dbReference type="Proteomes" id="UP000266118"/>
    </source>
</evidence>
<name>A0A386HPU9_9BACT</name>
<dbReference type="PANTHER" id="PTHR30349:SF64">
    <property type="entry name" value="PROPHAGE INTEGRASE INTD-RELATED"/>
    <property type="match status" value="1"/>
</dbReference>
<dbReference type="CDD" id="cd01185">
    <property type="entry name" value="INTN1_C_like"/>
    <property type="match status" value="1"/>
</dbReference>
<evidence type="ECO:0000256" key="4">
    <source>
        <dbReference type="SAM" id="Coils"/>
    </source>
</evidence>
<protein>
    <recommendedName>
        <fullName evidence="5">Tyr recombinase domain-containing protein</fullName>
    </recommendedName>
</protein>
<dbReference type="Pfam" id="PF00589">
    <property type="entry name" value="Phage_integrase"/>
    <property type="match status" value="1"/>
</dbReference>
<dbReference type="EMBL" id="CP032489">
    <property type="protein sequence ID" value="AYD47793.1"/>
    <property type="molecule type" value="Genomic_DNA"/>
</dbReference>
<dbReference type="OrthoDB" id="673554at2"/>
<dbReference type="Proteomes" id="UP000266118">
    <property type="component" value="Chromosome"/>
</dbReference>
<feature type="domain" description="Tyr recombinase" evidence="5">
    <location>
        <begin position="161"/>
        <end position="337"/>
    </location>
</feature>
<dbReference type="InterPro" id="IPR025269">
    <property type="entry name" value="SAM-like_dom"/>
</dbReference>
<dbReference type="GO" id="GO:0015074">
    <property type="term" value="P:DNA integration"/>
    <property type="evidence" value="ECO:0007669"/>
    <property type="project" value="InterPro"/>
</dbReference>
<comment type="similarity">
    <text evidence="1">Belongs to the 'phage' integrase family.</text>
</comment>
<dbReference type="SUPFAM" id="SSF56349">
    <property type="entry name" value="DNA breaking-rejoining enzymes"/>
    <property type="match status" value="1"/>
</dbReference>
<sequence>MSKPSKSLFRKLEELKVQLNTERQRIKQQIEQLYKKSNNFYGQSNAEKNLSIVVYEFLLQFLRKAMGGQRKYSTFRKWIVTKNKIQSFCWYHYNCSIFPLEKITYAFAQNFYDYLTLVDNAGNNLAMKYIKNVKQIFDRAVNNGWLLKNPIHGFKCNYIDTEPEPVVMEDILKLINTDLGAKLNEYKDTFLFGIFTGFAYAELKDLDVNDIYTGIDGKKWIRNVRDKTQTKERVPLLPLPLQIIEKYNNHPCRIIERKLLPVFSNQYYNKHLKIIAQKCNIGVDLTSHIARYTFATVITLENDVPLSTVGKMLGHKTTRTTERYARATQKKISKNMSRLENDLFYNAIPENANANIYISCVDTVQARFEIAAIINEVAKTVHYRIDEPLYWLDCGNSQYTGQVVLATAKEIKQPTSEKYKPVGILPSITYEYKNLLKRSEREDTTPSCSLAETLNKQDLFINSTLAQMGCSLLWNLFRFGMTENRGFFLNLQNFMSRPLKVA</sequence>
<keyword evidence="2" id="KW-0238">DNA-binding</keyword>
<keyword evidence="3" id="KW-0233">DNA recombination</keyword>
<gene>
    <name evidence="6" type="ORF">D6B99_09430</name>
</gene>
<evidence type="ECO:0000256" key="2">
    <source>
        <dbReference type="ARBA" id="ARBA00023125"/>
    </source>
</evidence>
<reference evidence="6 7" key="1">
    <citation type="submission" date="2018-09" db="EMBL/GenBank/DDBJ databases">
        <title>Arachidicoccus sp. nov., a bacterium isolated from soil.</title>
        <authorList>
            <person name="Weon H.-Y."/>
            <person name="Kwon S.-W."/>
            <person name="Lee S.A."/>
        </authorList>
    </citation>
    <scope>NUCLEOTIDE SEQUENCE [LARGE SCALE GENOMIC DNA]</scope>
    <source>
        <strain evidence="6 7">KIS59-12</strain>
    </source>
</reference>
<keyword evidence="4" id="KW-0175">Coiled coil</keyword>
<dbReference type="PANTHER" id="PTHR30349">
    <property type="entry name" value="PHAGE INTEGRASE-RELATED"/>
    <property type="match status" value="1"/>
</dbReference>
<dbReference type="AlphaFoldDB" id="A0A386HPU9"/>
<dbReference type="InterPro" id="IPR013762">
    <property type="entry name" value="Integrase-like_cat_sf"/>
</dbReference>
<dbReference type="Pfam" id="PF13102">
    <property type="entry name" value="Phage_int_SAM_5"/>
    <property type="match status" value="1"/>
</dbReference>
<dbReference type="RefSeq" id="WP_119987436.1">
    <property type="nucleotide sequence ID" value="NZ_CP032489.1"/>
</dbReference>
<accession>A0A386HPU9</accession>
<keyword evidence="7" id="KW-1185">Reference proteome</keyword>
<dbReference type="InterPro" id="IPR002104">
    <property type="entry name" value="Integrase_catalytic"/>
</dbReference>
<dbReference type="KEGG" id="ark:D6B99_09430"/>
<evidence type="ECO:0000256" key="3">
    <source>
        <dbReference type="ARBA" id="ARBA00023172"/>
    </source>
</evidence>
<dbReference type="InterPro" id="IPR011010">
    <property type="entry name" value="DNA_brk_join_enz"/>
</dbReference>